<keyword evidence="4" id="KW-0143">Chaperone</keyword>
<dbReference type="Gene3D" id="1.10.287.110">
    <property type="entry name" value="DnaJ domain"/>
    <property type="match status" value="1"/>
</dbReference>
<feature type="transmembrane region" description="Helical" evidence="7">
    <location>
        <begin position="264"/>
        <end position="286"/>
    </location>
</feature>
<evidence type="ECO:0000256" key="3">
    <source>
        <dbReference type="ARBA" id="ARBA00023139"/>
    </source>
</evidence>
<evidence type="ECO:0000256" key="6">
    <source>
        <dbReference type="SAM" id="MobiDB-lite"/>
    </source>
</evidence>
<feature type="domain" description="J" evidence="8">
    <location>
        <begin position="31"/>
        <end position="96"/>
    </location>
</feature>
<dbReference type="InterPro" id="IPR001623">
    <property type="entry name" value="DnaJ_domain"/>
</dbReference>
<sequence length="418" mass="46797">MDTDHIQADVDSGENNNTNANPNPPPTSGKDYYQLLGIERNSDQAAIKKAYRRMALRLHPDKTGNDPAAVERFQLVQKAYETLSDERKRTVYDTYGERGAAMFESMSEYTPFVDPDMIKAINAVFLGGSLLVALLILFPRFFPCVPMVVCSGHRRCQNPVIRILIALKLDDVITAGFSQVFIPWYIMEFAHLCIKTLSTVAEIQYNKALAAAHARRQENDPELPQLPKPLLLIIFDKFAPTLLRFAQIILLLLKLDGTLSDVSWSLILLPVWLMAAFNIISLAIWAARGKKESGKSKEKTEEFNRTLTMRIIALAIYFILFYTGAGLLVQRLSNPDRTTPSTAVILIPVFIILSILLCCFCCCLPAMFAMMRAQLKEEMMQPEDSESAHKPAGNNINMRIEDAIPKPFKSGASSSDTI</sequence>
<dbReference type="PROSITE" id="PS00636">
    <property type="entry name" value="DNAJ_1"/>
    <property type="match status" value="1"/>
</dbReference>
<dbReference type="OrthoDB" id="10250354at2759"/>
<evidence type="ECO:0000256" key="1">
    <source>
        <dbReference type="ARBA" id="ARBA00004635"/>
    </source>
</evidence>
<accession>A0A177WT54</accession>
<dbReference type="InterPro" id="IPR051434">
    <property type="entry name" value="DnaJ_C_subfamily_member5"/>
</dbReference>
<feature type="region of interest" description="Disordered" evidence="6">
    <location>
        <begin position="1"/>
        <end position="29"/>
    </location>
</feature>
<dbReference type="InterPro" id="IPR036869">
    <property type="entry name" value="J_dom_sf"/>
</dbReference>
<reference evidence="9 10" key="2">
    <citation type="submission" date="2016-05" db="EMBL/GenBank/DDBJ databases">
        <title>Lineage-specific infection strategies underlie the spectrum of fungal disease in amphibians.</title>
        <authorList>
            <person name="Cuomo C.A."/>
            <person name="Farrer R.A."/>
            <person name="James T."/>
            <person name="Longcore J."/>
            <person name="Birren B."/>
        </authorList>
    </citation>
    <scope>NUCLEOTIDE SEQUENCE [LARGE SCALE GENOMIC DNA]</scope>
    <source>
        <strain evidence="9 10">JEL423</strain>
    </source>
</reference>
<comment type="subcellular location">
    <subcellularLocation>
        <location evidence="1">Membrane</location>
        <topology evidence="1">Lipid-anchor</topology>
    </subcellularLocation>
</comment>
<protein>
    <recommendedName>
        <fullName evidence="8">J domain-containing protein</fullName>
    </recommendedName>
</protein>
<keyword evidence="5" id="KW-0449">Lipoprotein</keyword>
<dbReference type="Proteomes" id="UP000077115">
    <property type="component" value="Unassembled WGS sequence"/>
</dbReference>
<evidence type="ECO:0000256" key="4">
    <source>
        <dbReference type="ARBA" id="ARBA00023186"/>
    </source>
</evidence>
<organism evidence="9 10">
    <name type="scientific">Batrachochytrium dendrobatidis (strain JEL423)</name>
    <dbReference type="NCBI Taxonomy" id="403673"/>
    <lineage>
        <taxon>Eukaryota</taxon>
        <taxon>Fungi</taxon>
        <taxon>Fungi incertae sedis</taxon>
        <taxon>Chytridiomycota</taxon>
        <taxon>Chytridiomycota incertae sedis</taxon>
        <taxon>Chytridiomycetes</taxon>
        <taxon>Rhizophydiales</taxon>
        <taxon>Rhizophydiales incertae sedis</taxon>
        <taxon>Batrachochytrium</taxon>
    </lineage>
</organism>
<dbReference type="Pfam" id="PF00226">
    <property type="entry name" value="DnaJ"/>
    <property type="match status" value="1"/>
</dbReference>
<dbReference type="AlphaFoldDB" id="A0A177WT54"/>
<dbReference type="GO" id="GO:0005737">
    <property type="term" value="C:cytoplasm"/>
    <property type="evidence" value="ECO:0007669"/>
    <property type="project" value="UniProtKB-ARBA"/>
</dbReference>
<dbReference type="PANTHER" id="PTHR44027">
    <property type="entry name" value="DNAJ HOMOLOG SUBFAMILY C MEMBER 5 HOMOLOG"/>
    <property type="match status" value="1"/>
</dbReference>
<dbReference type="CDD" id="cd06257">
    <property type="entry name" value="DnaJ"/>
    <property type="match status" value="1"/>
</dbReference>
<dbReference type="GO" id="GO:0016020">
    <property type="term" value="C:membrane"/>
    <property type="evidence" value="ECO:0007669"/>
    <property type="project" value="UniProtKB-SubCell"/>
</dbReference>
<dbReference type="VEuPathDB" id="FungiDB:BDEG_26234"/>
<dbReference type="STRING" id="403673.A0A177WT54"/>
<feature type="region of interest" description="Disordered" evidence="6">
    <location>
        <begin position="399"/>
        <end position="418"/>
    </location>
</feature>
<keyword evidence="7" id="KW-0812">Transmembrane</keyword>
<feature type="transmembrane region" description="Helical" evidence="7">
    <location>
        <begin position="307"/>
        <end position="325"/>
    </location>
</feature>
<dbReference type="PRINTS" id="PR00625">
    <property type="entry name" value="JDOMAIN"/>
</dbReference>
<evidence type="ECO:0000256" key="2">
    <source>
        <dbReference type="ARBA" id="ARBA00023136"/>
    </source>
</evidence>
<dbReference type="SMART" id="SM00271">
    <property type="entry name" value="DnaJ"/>
    <property type="match status" value="1"/>
</dbReference>
<evidence type="ECO:0000313" key="10">
    <source>
        <dbReference type="Proteomes" id="UP000077115"/>
    </source>
</evidence>
<reference evidence="9 10" key="1">
    <citation type="submission" date="2006-10" db="EMBL/GenBank/DDBJ databases">
        <title>The Genome Sequence of Batrachochytrium dendrobatidis JEL423.</title>
        <authorList>
            <consortium name="The Broad Institute Genome Sequencing Platform"/>
            <person name="Birren B."/>
            <person name="Lander E."/>
            <person name="Galagan J."/>
            <person name="Cuomo C."/>
            <person name="Devon K."/>
            <person name="Jaffe D."/>
            <person name="Butler J."/>
            <person name="Alvarez P."/>
            <person name="Gnerre S."/>
            <person name="Grabherr M."/>
            <person name="Kleber M."/>
            <person name="Mauceli E."/>
            <person name="Brockman W."/>
            <person name="Young S."/>
            <person name="LaButti K."/>
            <person name="Sykes S."/>
            <person name="DeCaprio D."/>
            <person name="Crawford M."/>
            <person name="Koehrsen M."/>
            <person name="Engels R."/>
            <person name="Montgomery P."/>
            <person name="Pearson M."/>
            <person name="Howarth C."/>
            <person name="Larson L."/>
            <person name="White J."/>
            <person name="O'Leary S."/>
            <person name="Kodira C."/>
            <person name="Zeng Q."/>
            <person name="Yandava C."/>
            <person name="Alvarado L."/>
            <person name="Longcore J."/>
            <person name="James T."/>
        </authorList>
    </citation>
    <scope>NUCLEOTIDE SEQUENCE [LARGE SCALE GENOMIC DNA]</scope>
    <source>
        <strain evidence="9 10">JEL423</strain>
    </source>
</reference>
<feature type="transmembrane region" description="Helical" evidence="7">
    <location>
        <begin position="345"/>
        <end position="370"/>
    </location>
</feature>
<keyword evidence="3" id="KW-0564">Palmitate</keyword>
<dbReference type="Pfam" id="PF10269">
    <property type="entry name" value="Tmemb_185A"/>
    <property type="match status" value="1"/>
</dbReference>
<dbReference type="EMBL" id="DS022308">
    <property type="protein sequence ID" value="OAJ42824.1"/>
    <property type="molecule type" value="Genomic_DNA"/>
</dbReference>
<evidence type="ECO:0000313" key="9">
    <source>
        <dbReference type="EMBL" id="OAJ42824.1"/>
    </source>
</evidence>
<name>A0A177WT54_BATDL</name>
<proteinExistence type="predicted"/>
<dbReference type="InterPro" id="IPR018253">
    <property type="entry name" value="DnaJ_domain_CS"/>
</dbReference>
<feature type="transmembrane region" description="Helical" evidence="7">
    <location>
        <begin position="117"/>
        <end position="138"/>
    </location>
</feature>
<dbReference type="PROSITE" id="PS50076">
    <property type="entry name" value="DNAJ_2"/>
    <property type="match status" value="1"/>
</dbReference>
<keyword evidence="2 7" id="KW-0472">Membrane</keyword>
<evidence type="ECO:0000259" key="8">
    <source>
        <dbReference type="PROSITE" id="PS50076"/>
    </source>
</evidence>
<gene>
    <name evidence="9" type="ORF">BDEG_26234</name>
</gene>
<evidence type="ECO:0000256" key="7">
    <source>
        <dbReference type="SAM" id="Phobius"/>
    </source>
</evidence>
<dbReference type="InterPro" id="IPR019396">
    <property type="entry name" value="TM_Fragile-X-F-assoc"/>
</dbReference>
<dbReference type="PANTHER" id="PTHR44027:SF7">
    <property type="entry name" value="DNAJ HOMOLOG SUBFAMILY C MEMBER 5 HOMOLOG"/>
    <property type="match status" value="1"/>
</dbReference>
<evidence type="ECO:0000256" key="5">
    <source>
        <dbReference type="ARBA" id="ARBA00023288"/>
    </source>
</evidence>
<dbReference type="SUPFAM" id="SSF46565">
    <property type="entry name" value="Chaperone J-domain"/>
    <property type="match status" value="1"/>
</dbReference>
<keyword evidence="7" id="KW-1133">Transmembrane helix</keyword>